<evidence type="ECO:0000256" key="4">
    <source>
        <dbReference type="ARBA" id="ARBA00035204"/>
    </source>
</evidence>
<dbReference type="RefSeq" id="WP_127700877.1">
    <property type="nucleotide sequence ID" value="NZ_SACS01000029.1"/>
</dbReference>
<dbReference type="InterPro" id="IPR018254">
    <property type="entry name" value="Ribosomal_uL29_CS"/>
</dbReference>
<dbReference type="PANTHER" id="PTHR10916">
    <property type="entry name" value="60S RIBOSOMAL PROTEIN L35/50S RIBOSOMAL PROTEIN L29"/>
    <property type="match status" value="1"/>
</dbReference>
<dbReference type="EMBL" id="SACS01000029">
    <property type="protein sequence ID" value="RVU33022.1"/>
    <property type="molecule type" value="Genomic_DNA"/>
</dbReference>
<dbReference type="InterPro" id="IPR050063">
    <property type="entry name" value="Ribosomal_protein_uL29"/>
</dbReference>
<comment type="similarity">
    <text evidence="1 5">Belongs to the universal ribosomal protein uL29 family.</text>
</comment>
<organism evidence="6 7">
    <name type="scientific">Rheinheimera riviphila</name>
    <dbReference type="NCBI Taxonomy" id="1834037"/>
    <lineage>
        <taxon>Bacteria</taxon>
        <taxon>Pseudomonadati</taxon>
        <taxon>Pseudomonadota</taxon>
        <taxon>Gammaproteobacteria</taxon>
        <taxon>Chromatiales</taxon>
        <taxon>Chromatiaceae</taxon>
        <taxon>Rheinheimera</taxon>
    </lineage>
</organism>
<dbReference type="PANTHER" id="PTHR10916:SF0">
    <property type="entry name" value="LARGE RIBOSOMAL SUBUNIT PROTEIN UL29C"/>
    <property type="match status" value="1"/>
</dbReference>
<evidence type="ECO:0000256" key="2">
    <source>
        <dbReference type="ARBA" id="ARBA00022980"/>
    </source>
</evidence>
<evidence type="ECO:0000256" key="5">
    <source>
        <dbReference type="HAMAP-Rule" id="MF_00374"/>
    </source>
</evidence>
<keyword evidence="3 5" id="KW-0687">Ribonucleoprotein</keyword>
<dbReference type="InterPro" id="IPR001854">
    <property type="entry name" value="Ribosomal_uL29"/>
</dbReference>
<evidence type="ECO:0000256" key="1">
    <source>
        <dbReference type="ARBA" id="ARBA00009254"/>
    </source>
</evidence>
<dbReference type="OrthoDB" id="9815192at2"/>
<dbReference type="Gene3D" id="6.10.140.1970">
    <property type="match status" value="1"/>
</dbReference>
<dbReference type="GO" id="GO:0006412">
    <property type="term" value="P:translation"/>
    <property type="evidence" value="ECO:0007669"/>
    <property type="project" value="UniProtKB-UniRule"/>
</dbReference>
<proteinExistence type="inferred from homology"/>
<dbReference type="HAMAP" id="MF_00374">
    <property type="entry name" value="Ribosomal_uL29"/>
    <property type="match status" value="1"/>
</dbReference>
<sequence>MKASELKAKSVDELKAELLGLLREQFNLRMQAATGQLAQTHLLKTVRRDIARVKTILTEKAGV</sequence>
<keyword evidence="2 5" id="KW-0689">Ribosomal protein</keyword>
<name>A0A437QET4_9GAMM</name>
<dbReference type="PROSITE" id="PS00579">
    <property type="entry name" value="RIBOSOMAL_L29"/>
    <property type="match status" value="1"/>
</dbReference>
<evidence type="ECO:0000313" key="6">
    <source>
        <dbReference type="EMBL" id="RVU33022.1"/>
    </source>
</evidence>
<accession>A0A437QET4</accession>
<dbReference type="GO" id="GO:0003735">
    <property type="term" value="F:structural constituent of ribosome"/>
    <property type="evidence" value="ECO:0007669"/>
    <property type="project" value="InterPro"/>
</dbReference>
<dbReference type="CDD" id="cd00427">
    <property type="entry name" value="Ribosomal_L29_HIP"/>
    <property type="match status" value="1"/>
</dbReference>
<gene>
    <name evidence="5" type="primary">rpmC</name>
    <name evidence="6" type="ORF">EOE67_18750</name>
</gene>
<dbReference type="NCBIfam" id="TIGR00012">
    <property type="entry name" value="L29"/>
    <property type="match status" value="1"/>
</dbReference>
<protein>
    <recommendedName>
        <fullName evidence="4 5">Large ribosomal subunit protein uL29</fullName>
    </recommendedName>
</protein>
<dbReference type="AlphaFoldDB" id="A0A437QET4"/>
<dbReference type="SUPFAM" id="SSF46561">
    <property type="entry name" value="Ribosomal protein L29 (L29p)"/>
    <property type="match status" value="1"/>
</dbReference>
<keyword evidence="7" id="KW-1185">Reference proteome</keyword>
<dbReference type="Proteomes" id="UP000283077">
    <property type="component" value="Unassembled WGS sequence"/>
</dbReference>
<evidence type="ECO:0000256" key="3">
    <source>
        <dbReference type="ARBA" id="ARBA00023274"/>
    </source>
</evidence>
<reference evidence="6 7" key="1">
    <citation type="submission" date="2019-01" db="EMBL/GenBank/DDBJ databases">
        <authorList>
            <person name="Chen W.-M."/>
        </authorList>
    </citation>
    <scope>NUCLEOTIDE SEQUENCE [LARGE SCALE GENOMIC DNA]</scope>
    <source>
        <strain evidence="6 7">KYPC3</strain>
    </source>
</reference>
<comment type="caution">
    <text evidence="6">The sequence shown here is derived from an EMBL/GenBank/DDBJ whole genome shotgun (WGS) entry which is preliminary data.</text>
</comment>
<evidence type="ECO:0000313" key="7">
    <source>
        <dbReference type="Proteomes" id="UP000283077"/>
    </source>
</evidence>
<dbReference type="InterPro" id="IPR036049">
    <property type="entry name" value="Ribosomal_uL29_sf"/>
</dbReference>
<dbReference type="GO" id="GO:0022625">
    <property type="term" value="C:cytosolic large ribosomal subunit"/>
    <property type="evidence" value="ECO:0007669"/>
    <property type="project" value="TreeGrafter"/>
</dbReference>
<dbReference type="Pfam" id="PF00831">
    <property type="entry name" value="Ribosomal_L29"/>
    <property type="match status" value="1"/>
</dbReference>